<accession>A0ABP1P5M3</accession>
<dbReference type="PANTHER" id="PTHR23402">
    <property type="entry name" value="PROTEASE FAMILY C15 PYROGLUTAMYL-PEPTIDASE I-RELATED"/>
    <property type="match status" value="1"/>
</dbReference>
<evidence type="ECO:0000256" key="2">
    <source>
        <dbReference type="ARBA" id="ARBA00022490"/>
    </source>
</evidence>
<dbReference type="EMBL" id="CAXAJV020001294">
    <property type="protein sequence ID" value="CAL7946680.1"/>
    <property type="molecule type" value="Genomic_DNA"/>
</dbReference>
<name>A0ABP1P5M3_XYLVO</name>
<dbReference type="InterPro" id="IPR036440">
    <property type="entry name" value="Peptidase_C15-like_sf"/>
</dbReference>
<dbReference type="Proteomes" id="UP001642520">
    <property type="component" value="Unassembled WGS sequence"/>
</dbReference>
<protein>
    <recommendedName>
        <fullName evidence="8">Pyroglutamyl-peptidase 1</fullName>
    </recommendedName>
</protein>
<evidence type="ECO:0000313" key="7">
    <source>
        <dbReference type="Proteomes" id="UP001642520"/>
    </source>
</evidence>
<keyword evidence="3" id="KW-0645">Protease</keyword>
<evidence type="ECO:0000256" key="3">
    <source>
        <dbReference type="ARBA" id="ARBA00022670"/>
    </source>
</evidence>
<dbReference type="Gene3D" id="3.40.630.20">
    <property type="entry name" value="Peptidase C15, pyroglutamyl peptidase I-like"/>
    <property type="match status" value="1"/>
</dbReference>
<proteinExistence type="inferred from homology"/>
<dbReference type="InterPro" id="IPR016125">
    <property type="entry name" value="Peptidase_C15-like"/>
</dbReference>
<reference evidence="6 7" key="1">
    <citation type="submission" date="2024-08" db="EMBL/GenBank/DDBJ databases">
        <authorList>
            <person name="Will J Nash"/>
            <person name="Angela Man"/>
            <person name="Seanna McTaggart"/>
            <person name="Kendall Baker"/>
            <person name="Tom Barker"/>
            <person name="Leah Catchpole"/>
            <person name="Alex Durrant"/>
            <person name="Karim Gharbi"/>
            <person name="Naomi Irish"/>
            <person name="Gemy Kaithakottil"/>
            <person name="Debby Ku"/>
            <person name="Aaliyah Providence"/>
            <person name="Felix Shaw"/>
            <person name="David Swarbreck"/>
            <person name="Chris Watkins"/>
            <person name="Ann M. McCartney"/>
            <person name="Giulio Formenti"/>
            <person name="Alice Mouton"/>
            <person name="Noel Vella"/>
            <person name="Bjorn M von Reumont"/>
            <person name="Adriana Vella"/>
            <person name="Wilfried Haerty"/>
        </authorList>
    </citation>
    <scope>NUCLEOTIDE SEQUENCE [LARGE SCALE GENOMIC DNA]</scope>
</reference>
<evidence type="ECO:0000256" key="5">
    <source>
        <dbReference type="ARBA" id="ARBA00022807"/>
    </source>
</evidence>
<dbReference type="PRINTS" id="PR00706">
    <property type="entry name" value="PYROGLUPTASE"/>
</dbReference>
<evidence type="ECO:0008006" key="8">
    <source>
        <dbReference type="Google" id="ProtNLM"/>
    </source>
</evidence>
<dbReference type="PIRSF" id="PIRSF015592">
    <property type="entry name" value="Prld-crbxl_pptds"/>
    <property type="match status" value="1"/>
</dbReference>
<dbReference type="SUPFAM" id="SSF53182">
    <property type="entry name" value="Pyrrolidone carboxyl peptidase (pyroglutamate aminopeptidase)"/>
    <property type="match status" value="1"/>
</dbReference>
<dbReference type="PANTHER" id="PTHR23402:SF1">
    <property type="entry name" value="PYROGLUTAMYL-PEPTIDASE I"/>
    <property type="match status" value="1"/>
</dbReference>
<evidence type="ECO:0000313" key="6">
    <source>
        <dbReference type="EMBL" id="CAL7946680.1"/>
    </source>
</evidence>
<organism evidence="6 7">
    <name type="scientific">Xylocopa violacea</name>
    <name type="common">Violet carpenter bee</name>
    <name type="synonym">Apis violacea</name>
    <dbReference type="NCBI Taxonomy" id="135666"/>
    <lineage>
        <taxon>Eukaryota</taxon>
        <taxon>Metazoa</taxon>
        <taxon>Ecdysozoa</taxon>
        <taxon>Arthropoda</taxon>
        <taxon>Hexapoda</taxon>
        <taxon>Insecta</taxon>
        <taxon>Pterygota</taxon>
        <taxon>Neoptera</taxon>
        <taxon>Endopterygota</taxon>
        <taxon>Hymenoptera</taxon>
        <taxon>Apocrita</taxon>
        <taxon>Aculeata</taxon>
        <taxon>Apoidea</taxon>
        <taxon>Anthophila</taxon>
        <taxon>Apidae</taxon>
        <taxon>Xylocopa</taxon>
        <taxon>Xylocopa</taxon>
    </lineage>
</organism>
<evidence type="ECO:0000256" key="1">
    <source>
        <dbReference type="ARBA" id="ARBA00006641"/>
    </source>
</evidence>
<gene>
    <name evidence="6" type="ORF">XYLVIOL_LOCUS7907</name>
</gene>
<dbReference type="CDD" id="cd00501">
    <property type="entry name" value="Peptidase_C15"/>
    <property type="match status" value="1"/>
</dbReference>
<dbReference type="Pfam" id="PF01470">
    <property type="entry name" value="Peptidase_C15"/>
    <property type="match status" value="1"/>
</dbReference>
<comment type="similarity">
    <text evidence="1">Belongs to the peptidase C15 family.</text>
</comment>
<evidence type="ECO:0000256" key="4">
    <source>
        <dbReference type="ARBA" id="ARBA00022801"/>
    </source>
</evidence>
<comment type="caution">
    <text evidence="6">The sequence shown here is derived from an EMBL/GenBank/DDBJ whole genome shotgun (WGS) entry which is preliminary data.</text>
</comment>
<keyword evidence="4" id="KW-0378">Hydrolase</keyword>
<keyword evidence="7" id="KW-1185">Reference proteome</keyword>
<keyword evidence="2" id="KW-0963">Cytoplasm</keyword>
<sequence>MELEKKNVILVTGFGQFDNHVVNASWEAVKELSKLCDNSNEMSDVQVVVKEIPVSYEDVSTCVPALWREYKPIVVMHCGVSGKAQCLTIEGCARSNGYRRPDIYDKRPDESNIEFQVLETKVNVKQICDIINDNTSKTKCNACISYDAGRYLCEYIFYKSLRIASNRTLFVHVPDFDQYSSAQTAKGLYDILCYILRDVRKRKQ</sequence>
<dbReference type="InterPro" id="IPR000816">
    <property type="entry name" value="Peptidase_C15"/>
</dbReference>
<keyword evidence="5" id="KW-0788">Thiol protease</keyword>